<feature type="domain" description="Reverse transcriptase" evidence="1">
    <location>
        <begin position="1"/>
        <end position="150"/>
    </location>
</feature>
<proteinExistence type="predicted"/>
<sequence length="359" mass="41487">MSAAIDTIDRNQLLNIIATIVNEDELRIIRFLLSNTKIKTRINGATKTNTFISNVGTPQGDSLSPVLFIVYLEHALKEVRTTLPRPIVKYEKEIPNEIAYADDVDFIGQDYVNINEIQETLHKYQLKVNTDKTEFTALSKNEEDWKNAKKVGSLIGDLEDVERRKQLSTAALNKLYHVWMKGNKFKTTTKIQLYKSLVKSILLYNCSTWALTLTEEEKINAFHRKQLKKVPNIKFPVKITSKSLYKKCQEKPLSLKILKARWNLFGHILRRDSDIPANRATRAYFIHYGHKLRGRPTTTLPIVLNRDLGLIDHFRLHSTDDLVKITELAKDRKQWRELSARTEKAAEASQTVNWDATRQ</sequence>
<dbReference type="InterPro" id="IPR000477">
    <property type="entry name" value="RT_dom"/>
</dbReference>
<dbReference type="EMBL" id="JAWDGP010005045">
    <property type="protein sequence ID" value="KAK3760128.1"/>
    <property type="molecule type" value="Genomic_DNA"/>
</dbReference>
<dbReference type="AlphaFoldDB" id="A0AAE0YZS9"/>
<dbReference type="SUPFAM" id="SSF56672">
    <property type="entry name" value="DNA/RNA polymerases"/>
    <property type="match status" value="1"/>
</dbReference>
<reference evidence="2" key="1">
    <citation type="journal article" date="2023" name="G3 (Bethesda)">
        <title>A reference genome for the long-term kleptoplast-retaining sea slug Elysia crispata morphotype clarki.</title>
        <authorList>
            <person name="Eastman K.E."/>
            <person name="Pendleton A.L."/>
            <person name="Shaikh M.A."/>
            <person name="Suttiyut T."/>
            <person name="Ogas R."/>
            <person name="Tomko P."/>
            <person name="Gavelis G."/>
            <person name="Widhalm J.R."/>
            <person name="Wisecaver J.H."/>
        </authorList>
    </citation>
    <scope>NUCLEOTIDE SEQUENCE</scope>
    <source>
        <strain evidence="2">ECLA1</strain>
    </source>
</reference>
<protein>
    <recommendedName>
        <fullName evidence="1">Reverse transcriptase domain-containing protein</fullName>
    </recommendedName>
</protein>
<keyword evidence="3" id="KW-1185">Reference proteome</keyword>
<evidence type="ECO:0000259" key="1">
    <source>
        <dbReference type="PROSITE" id="PS50878"/>
    </source>
</evidence>
<dbReference type="Pfam" id="PF00078">
    <property type="entry name" value="RVT_1"/>
    <property type="match status" value="1"/>
</dbReference>
<accession>A0AAE0YZS9</accession>
<name>A0AAE0YZS9_9GAST</name>
<dbReference type="PANTHER" id="PTHR47027:SF20">
    <property type="entry name" value="REVERSE TRANSCRIPTASE-LIKE PROTEIN WITH RNA-DIRECTED DNA POLYMERASE DOMAIN"/>
    <property type="match status" value="1"/>
</dbReference>
<dbReference type="InterPro" id="IPR043502">
    <property type="entry name" value="DNA/RNA_pol_sf"/>
</dbReference>
<evidence type="ECO:0000313" key="3">
    <source>
        <dbReference type="Proteomes" id="UP001283361"/>
    </source>
</evidence>
<dbReference type="PROSITE" id="PS50878">
    <property type="entry name" value="RT_POL"/>
    <property type="match status" value="1"/>
</dbReference>
<comment type="caution">
    <text evidence="2">The sequence shown here is derived from an EMBL/GenBank/DDBJ whole genome shotgun (WGS) entry which is preliminary data.</text>
</comment>
<dbReference type="PANTHER" id="PTHR47027">
    <property type="entry name" value="REVERSE TRANSCRIPTASE DOMAIN-CONTAINING PROTEIN"/>
    <property type="match status" value="1"/>
</dbReference>
<evidence type="ECO:0000313" key="2">
    <source>
        <dbReference type="EMBL" id="KAK3760128.1"/>
    </source>
</evidence>
<gene>
    <name evidence="2" type="ORF">RRG08_041973</name>
</gene>
<dbReference type="Proteomes" id="UP001283361">
    <property type="component" value="Unassembled WGS sequence"/>
</dbReference>
<organism evidence="2 3">
    <name type="scientific">Elysia crispata</name>
    <name type="common">lettuce slug</name>
    <dbReference type="NCBI Taxonomy" id="231223"/>
    <lineage>
        <taxon>Eukaryota</taxon>
        <taxon>Metazoa</taxon>
        <taxon>Spiralia</taxon>
        <taxon>Lophotrochozoa</taxon>
        <taxon>Mollusca</taxon>
        <taxon>Gastropoda</taxon>
        <taxon>Heterobranchia</taxon>
        <taxon>Euthyneura</taxon>
        <taxon>Panpulmonata</taxon>
        <taxon>Sacoglossa</taxon>
        <taxon>Placobranchoidea</taxon>
        <taxon>Plakobranchidae</taxon>
        <taxon>Elysia</taxon>
    </lineage>
</organism>